<evidence type="ECO:0000313" key="2">
    <source>
        <dbReference type="Proteomes" id="UP000180175"/>
    </source>
</evidence>
<name>A0AC62A471_9BACI</name>
<reference evidence="1 2" key="1">
    <citation type="journal article" date="2017" name="Genome Announc.">
        <title>Draft Genome Sequences of Four Alkaliphilic Bacteria Belonging to the Anaerobacillus Genus.</title>
        <authorList>
            <person name="Bassil N.M."/>
            <person name="Lloyd J.R."/>
        </authorList>
    </citation>
    <scope>NUCLEOTIDE SEQUENCE [LARGE SCALE GENOMIC DNA]</scope>
    <source>
        <strain evidence="1 2">NB2006</strain>
    </source>
</reference>
<dbReference type="Proteomes" id="UP000180175">
    <property type="component" value="Chromosome"/>
</dbReference>
<sequence>MINLENCNEQERQEQLLDVVSYILTSTRGLYREPQCYGPIEDD</sequence>
<dbReference type="EMBL" id="CP063356">
    <property type="protein sequence ID" value="XRP48438.1"/>
    <property type="molecule type" value="Genomic_DNA"/>
</dbReference>
<keyword evidence="2" id="KW-1185">Reference proteome</keyword>
<proteinExistence type="predicted"/>
<accession>A0AC62A471</accession>
<protein>
    <submittedName>
        <fullName evidence="1">DUF6092 family protein</fullName>
    </submittedName>
</protein>
<reference evidence="1 2" key="2">
    <citation type="journal article" date="2019" name="Int. J. Syst. Evol. Microbiol.">
        <title>Anaerobacillus isosaccharinicus sp. nov., an alkaliphilic bacterium which degrades isosaccharinic acid.</title>
        <authorList>
            <person name="Bassil N.M."/>
            <person name="Lloyd J.R."/>
        </authorList>
    </citation>
    <scope>NUCLEOTIDE SEQUENCE [LARGE SCALE GENOMIC DNA]</scope>
    <source>
        <strain evidence="1 2">NB2006</strain>
    </source>
</reference>
<organism evidence="1 2">
    <name type="scientific">Anaerobacillus isosaccharinicus</name>
    <dbReference type="NCBI Taxonomy" id="1532552"/>
    <lineage>
        <taxon>Bacteria</taxon>
        <taxon>Bacillati</taxon>
        <taxon>Bacillota</taxon>
        <taxon>Bacilli</taxon>
        <taxon>Bacillales</taxon>
        <taxon>Bacillaceae</taxon>
        <taxon>Anaerobacillus</taxon>
    </lineage>
</organism>
<evidence type="ECO:0000313" key="1">
    <source>
        <dbReference type="EMBL" id="XRP48438.1"/>
    </source>
</evidence>
<gene>
    <name evidence="1" type="ORF">AWH56_26595</name>
</gene>